<organism evidence="1">
    <name type="scientific">Thermosphaera aggregans</name>
    <dbReference type="NCBI Taxonomy" id="54254"/>
    <lineage>
        <taxon>Archaea</taxon>
        <taxon>Thermoproteota</taxon>
        <taxon>Thermoprotei</taxon>
        <taxon>Desulfurococcales</taxon>
        <taxon>Desulfurococcaceae</taxon>
        <taxon>Thermosphaera</taxon>
    </lineage>
</organism>
<reference evidence="1" key="1">
    <citation type="journal article" date="2020" name="mSystems">
        <title>Genome- and Community-Level Interaction Insights into Carbon Utilization and Element Cycling Functions of Hydrothermarchaeota in Hydrothermal Sediment.</title>
        <authorList>
            <person name="Zhou Z."/>
            <person name="Liu Y."/>
            <person name="Xu W."/>
            <person name="Pan J."/>
            <person name="Luo Z.H."/>
            <person name="Li M."/>
        </authorList>
    </citation>
    <scope>NUCLEOTIDE SEQUENCE [LARGE SCALE GENOMIC DNA]</scope>
    <source>
        <strain evidence="1">SpSt-23</strain>
    </source>
</reference>
<protein>
    <submittedName>
        <fullName evidence="1">Uncharacterized protein</fullName>
    </submittedName>
</protein>
<dbReference type="AlphaFoldDB" id="A0A7C2FYV7"/>
<accession>A0A7C2FYV7</accession>
<dbReference type="EMBL" id="DSJT01000008">
    <property type="protein sequence ID" value="HEF87106.1"/>
    <property type="molecule type" value="Genomic_DNA"/>
</dbReference>
<name>A0A7C2FYV7_9CREN</name>
<comment type="caution">
    <text evidence="1">The sequence shown here is derived from an EMBL/GenBank/DDBJ whole genome shotgun (WGS) entry which is preliminary data.</text>
</comment>
<evidence type="ECO:0000313" key="1">
    <source>
        <dbReference type="EMBL" id="HEF87106.1"/>
    </source>
</evidence>
<gene>
    <name evidence="1" type="ORF">ENP55_02145</name>
</gene>
<sequence length="71" mass="8317">MFLRPSLRFDSSNLIHRRLAELGKISHEKVLRARFAKKSVEVEGRRLGRLLQKSLKRSIGLFHSFSLHLTF</sequence>
<proteinExistence type="predicted"/>